<name>A0A559M1B0_9HELO</name>
<keyword evidence="3" id="KW-0521">NADP</keyword>
<dbReference type="SUPFAM" id="SSF51905">
    <property type="entry name" value="FAD/NAD(P)-binding domain"/>
    <property type="match status" value="1"/>
</dbReference>
<dbReference type="GO" id="GO:0050660">
    <property type="term" value="F:flavin adenine dinucleotide binding"/>
    <property type="evidence" value="ECO:0007669"/>
    <property type="project" value="InterPro"/>
</dbReference>
<evidence type="ECO:0000256" key="1">
    <source>
        <dbReference type="ARBA" id="ARBA00022630"/>
    </source>
</evidence>
<organism evidence="5 6">
    <name type="scientific">Lachnellula willkommii</name>
    <dbReference type="NCBI Taxonomy" id="215461"/>
    <lineage>
        <taxon>Eukaryota</taxon>
        <taxon>Fungi</taxon>
        <taxon>Dikarya</taxon>
        <taxon>Ascomycota</taxon>
        <taxon>Pezizomycotina</taxon>
        <taxon>Leotiomycetes</taxon>
        <taxon>Helotiales</taxon>
        <taxon>Lachnaceae</taxon>
        <taxon>Lachnellula</taxon>
    </lineage>
</organism>
<evidence type="ECO:0000256" key="4">
    <source>
        <dbReference type="ARBA" id="ARBA00023002"/>
    </source>
</evidence>
<comment type="caution">
    <text evidence="5">The sequence shown here is derived from an EMBL/GenBank/DDBJ whole genome shotgun (WGS) entry which is preliminary data.</text>
</comment>
<proteinExistence type="predicted"/>
<gene>
    <name evidence="5" type="primary">psoF</name>
    <name evidence="5" type="ORF">LAWI1_G008537</name>
</gene>
<dbReference type="GO" id="GO:0004499">
    <property type="term" value="F:N,N-dimethylaniline monooxygenase activity"/>
    <property type="evidence" value="ECO:0007669"/>
    <property type="project" value="InterPro"/>
</dbReference>
<evidence type="ECO:0000313" key="5">
    <source>
        <dbReference type="EMBL" id="TVY86735.1"/>
    </source>
</evidence>
<keyword evidence="5" id="KW-0503">Monooxygenase</keyword>
<evidence type="ECO:0000256" key="2">
    <source>
        <dbReference type="ARBA" id="ARBA00022827"/>
    </source>
</evidence>
<dbReference type="InterPro" id="IPR050775">
    <property type="entry name" value="FAD-binding_Monooxygenases"/>
</dbReference>
<dbReference type="InterPro" id="IPR020946">
    <property type="entry name" value="Flavin_mOase-like"/>
</dbReference>
<dbReference type="AlphaFoldDB" id="A0A559M1B0"/>
<dbReference type="Proteomes" id="UP000315522">
    <property type="component" value="Unassembled WGS sequence"/>
</dbReference>
<dbReference type="InterPro" id="IPR036188">
    <property type="entry name" value="FAD/NAD-bd_sf"/>
</dbReference>
<dbReference type="GO" id="GO:0050661">
    <property type="term" value="F:NADP binding"/>
    <property type="evidence" value="ECO:0007669"/>
    <property type="project" value="InterPro"/>
</dbReference>
<dbReference type="GO" id="GO:0008168">
    <property type="term" value="F:methyltransferase activity"/>
    <property type="evidence" value="ECO:0007669"/>
    <property type="project" value="UniProtKB-KW"/>
</dbReference>
<dbReference type="Gene3D" id="3.50.50.60">
    <property type="entry name" value="FAD/NAD(P)-binding domain"/>
    <property type="match status" value="2"/>
</dbReference>
<dbReference type="PANTHER" id="PTHR43098">
    <property type="entry name" value="L-ORNITHINE N(5)-MONOOXYGENASE-RELATED"/>
    <property type="match status" value="1"/>
</dbReference>
<keyword evidence="2" id="KW-0274">FAD</keyword>
<keyword evidence="5" id="KW-0808">Transferase</keyword>
<keyword evidence="6" id="KW-1185">Reference proteome</keyword>
<accession>A0A559M1B0</accession>
<reference evidence="5 6" key="1">
    <citation type="submission" date="2018-05" db="EMBL/GenBank/DDBJ databases">
        <title>Genome sequencing and assembly of the regulated plant pathogen Lachnellula willkommii and related sister species for the development of diagnostic species identification markers.</title>
        <authorList>
            <person name="Giroux E."/>
            <person name="Bilodeau G."/>
        </authorList>
    </citation>
    <scope>NUCLEOTIDE SEQUENCE [LARGE SCALE GENOMIC DNA]</scope>
    <source>
        <strain evidence="5 6">CBS 172.35</strain>
    </source>
</reference>
<evidence type="ECO:0000256" key="3">
    <source>
        <dbReference type="ARBA" id="ARBA00022857"/>
    </source>
</evidence>
<keyword evidence="1" id="KW-0285">Flavoprotein</keyword>
<dbReference type="Pfam" id="PF00743">
    <property type="entry name" value="FMO-like"/>
    <property type="match status" value="1"/>
</dbReference>
<dbReference type="EMBL" id="QGML01003136">
    <property type="protein sequence ID" value="TVY86735.1"/>
    <property type="molecule type" value="Genomic_DNA"/>
</dbReference>
<dbReference type="PANTHER" id="PTHR43098:SF5">
    <property type="entry name" value="DUAL-FUNCTIONAL MONOOXYGENASE_METHYLTRANSFERASE PSOF"/>
    <property type="match status" value="1"/>
</dbReference>
<evidence type="ECO:0000313" key="6">
    <source>
        <dbReference type="Proteomes" id="UP000315522"/>
    </source>
</evidence>
<sequence>MSPKIPDYDAIVVGAGFSGIRSLWELGQLGLTAKCFEAGSDVGGSWYWNRYPGARTDSEAWVYAMNFTKGLGEEWNYSERYPSQPEVQRYLGRLVDRFDLRKKIEFDTRIKAAHYSDAENIWTITTAAGLSTTCRYFLAASGPLSIAKTPPFPGLKSYTGEWYQTSSWPTHPVDFHGKRVAIIGTGATGVQIIPKLAHVAKQLTVFQRTPNYVLPGRNYTIDENEAAEIKQDYDATWNRASTHPSGLPMIPSGRTVKGVADANEIKQILDGGWETGGFHFQFETFDDLFTNQEANDIASDYIRQKISAIVQDPDTARSLSPKHPFLSKRPPCGHFYYEAYNRPNVKLVDISRDDIDLYEKGIRTSSGTEHEFDVIIFALGFDAATGALAEIDVKGSQEKSLKDFWGKKLETFAGVLVPGFPNMFLVCGPHVPFGNMPVVLEIGVKWIGKTLRHMEQNHLAKIDVSETAVDAWSSHLDAEFKATLFAKHASSSRAWFVGANIPGKAVGVLFYFGGVPGWTAWLEKEINSSWASMEFPLLADTDKAGEYTRIDSHSQTATIKADA</sequence>
<dbReference type="PRINTS" id="PR00411">
    <property type="entry name" value="PNDRDTASEI"/>
</dbReference>
<protein>
    <submittedName>
        <fullName evidence="5">Dual-functional monooxygenase/methyltransferase</fullName>
    </submittedName>
</protein>
<keyword evidence="4" id="KW-0560">Oxidoreductase</keyword>
<keyword evidence="5" id="KW-0489">Methyltransferase</keyword>
<dbReference type="GO" id="GO:0032259">
    <property type="term" value="P:methylation"/>
    <property type="evidence" value="ECO:0007669"/>
    <property type="project" value="UniProtKB-KW"/>
</dbReference>